<dbReference type="AlphaFoldDB" id="A0A8X8AEW9"/>
<sequence length="140" mass="15239">MDSTKPMAKVSDHVCEDIGSTMEWVKEAGFGSLLVHLTGRVARFTRVSASQDSSIRSGTQDRGDNEWIRFNKEVIVPSDFDFFTKSIQGFEGGMLYIGPAKPVKENNPKPAAGPQRPANDKPQDQKSGTGFGCSSRASKV</sequence>
<comment type="caution">
    <text evidence="2">The sequence shown here is derived from an EMBL/GenBank/DDBJ whole genome shotgun (WGS) entry which is preliminary data.</text>
</comment>
<dbReference type="EMBL" id="JAAWWB010000007">
    <property type="protein sequence ID" value="KAG6779785.1"/>
    <property type="molecule type" value="Genomic_DNA"/>
</dbReference>
<reference evidence="2" key="1">
    <citation type="journal article" date="2020" name="bioRxiv">
        <title>Hybrid origin of Populus tomentosa Carr. identified through genome sequencing and phylogenomic analysis.</title>
        <authorList>
            <person name="An X."/>
            <person name="Gao K."/>
            <person name="Chen Z."/>
            <person name="Li J."/>
            <person name="Yang X."/>
            <person name="Yang X."/>
            <person name="Zhou J."/>
            <person name="Guo T."/>
            <person name="Zhao T."/>
            <person name="Huang S."/>
            <person name="Miao D."/>
            <person name="Khan W.U."/>
            <person name="Rao P."/>
            <person name="Ye M."/>
            <person name="Lei B."/>
            <person name="Liao W."/>
            <person name="Wang J."/>
            <person name="Ji L."/>
            <person name="Li Y."/>
            <person name="Guo B."/>
            <person name="Mustafa N.S."/>
            <person name="Li S."/>
            <person name="Yun Q."/>
            <person name="Keller S.R."/>
            <person name="Mao J."/>
            <person name="Zhang R."/>
            <person name="Strauss S.H."/>
        </authorList>
    </citation>
    <scope>NUCLEOTIDE SEQUENCE</scope>
    <source>
        <strain evidence="2">GM15</strain>
        <tissue evidence="2">Leaf</tissue>
    </source>
</reference>
<evidence type="ECO:0000313" key="2">
    <source>
        <dbReference type="EMBL" id="KAG6779785.1"/>
    </source>
</evidence>
<protein>
    <submittedName>
        <fullName evidence="2">Uncharacterized protein</fullName>
    </submittedName>
</protein>
<evidence type="ECO:0000313" key="3">
    <source>
        <dbReference type="Proteomes" id="UP000886885"/>
    </source>
</evidence>
<organism evidence="2 3">
    <name type="scientific">Populus tomentosa</name>
    <name type="common">Chinese white poplar</name>
    <dbReference type="NCBI Taxonomy" id="118781"/>
    <lineage>
        <taxon>Eukaryota</taxon>
        <taxon>Viridiplantae</taxon>
        <taxon>Streptophyta</taxon>
        <taxon>Embryophyta</taxon>
        <taxon>Tracheophyta</taxon>
        <taxon>Spermatophyta</taxon>
        <taxon>Magnoliopsida</taxon>
        <taxon>eudicotyledons</taxon>
        <taxon>Gunneridae</taxon>
        <taxon>Pentapetalae</taxon>
        <taxon>rosids</taxon>
        <taxon>fabids</taxon>
        <taxon>Malpighiales</taxon>
        <taxon>Salicaceae</taxon>
        <taxon>Saliceae</taxon>
        <taxon>Populus</taxon>
    </lineage>
</organism>
<evidence type="ECO:0000256" key="1">
    <source>
        <dbReference type="SAM" id="MobiDB-lite"/>
    </source>
</evidence>
<feature type="region of interest" description="Disordered" evidence="1">
    <location>
        <begin position="97"/>
        <end position="140"/>
    </location>
</feature>
<dbReference type="OrthoDB" id="10281369at2759"/>
<keyword evidence="3" id="KW-1185">Reference proteome</keyword>
<gene>
    <name evidence="2" type="ORF">POTOM_016185</name>
</gene>
<name>A0A8X8AEW9_POPTO</name>
<proteinExistence type="predicted"/>
<accession>A0A8X8AEW9</accession>
<dbReference type="Proteomes" id="UP000886885">
    <property type="component" value="Chromosome 4A"/>
</dbReference>